<dbReference type="SUPFAM" id="SSF52047">
    <property type="entry name" value="RNI-like"/>
    <property type="match status" value="3"/>
</dbReference>
<dbReference type="FunFam" id="3.80.10.10:FF:000041">
    <property type="entry name" value="LRR receptor-like serine/threonine-protein kinase ERECTA"/>
    <property type="match status" value="3"/>
</dbReference>
<organism evidence="9 10">
    <name type="scientific">Juglans regia</name>
    <name type="common">English walnut</name>
    <dbReference type="NCBI Taxonomy" id="51240"/>
    <lineage>
        <taxon>Eukaryota</taxon>
        <taxon>Viridiplantae</taxon>
        <taxon>Streptophyta</taxon>
        <taxon>Embryophyta</taxon>
        <taxon>Tracheophyta</taxon>
        <taxon>Spermatophyta</taxon>
        <taxon>Magnoliopsida</taxon>
        <taxon>eudicotyledons</taxon>
        <taxon>Gunneridae</taxon>
        <taxon>Pentapetalae</taxon>
        <taxon>rosids</taxon>
        <taxon>fabids</taxon>
        <taxon>Fagales</taxon>
        <taxon>Juglandaceae</taxon>
        <taxon>Juglans</taxon>
    </lineage>
</organism>
<dbReference type="GO" id="GO:0005886">
    <property type="term" value="C:plasma membrane"/>
    <property type="evidence" value="ECO:0007669"/>
    <property type="project" value="UniProtKB-SubCell"/>
</dbReference>
<comment type="similarity">
    <text evidence="2">Belongs to the RLP family.</text>
</comment>
<dbReference type="SMART" id="SM00365">
    <property type="entry name" value="LRR_SD22"/>
    <property type="match status" value="7"/>
</dbReference>
<dbReference type="InterPro" id="IPR051502">
    <property type="entry name" value="RLP_Defense_Trigger"/>
</dbReference>
<gene>
    <name evidence="10" type="primary">LOC109005318</name>
</gene>
<dbReference type="Proteomes" id="UP000235220">
    <property type="component" value="Chromosome 10"/>
</dbReference>
<dbReference type="Gramene" id="Jr10_23070_p1">
    <property type="protein sequence ID" value="cds.Jr10_23070_p1"/>
    <property type="gene ID" value="Jr10_23070"/>
</dbReference>
<sequence>MDQMGRFCWFIFIILVCVQASIIPPCSACLEEEQNALFLLINYPKESFSPSSNLITNKEIHATDCCNWTAVECSNITGRVTLIFIDWLTYWYSWDSAWSSRGSEYWYLNTSLFLPFQELKSLYLYGYRYNFRVSKEGLERLFGLSKLEELYLDDIPFNDSLLPSPAKIATLKKLSLRGMKEWDCEAANNSQGFERLSALSKLEELNLEDNDFNESILPSLGKITSLKKLSLRWNKITGRVPINKGFTMSKLEELNLDGNNFTDMRFICKIPSLKKLYLRKAKLNGGINIHELGKLKNLQELRLDYSSIDKSFLHKVGVMTSLNVLSMSTCGLNGSLPNQGWCELKNLQQLDLGDNHFEGRLPSCLANMTTLRALSLAFNNFNRSISHSPIFSLQSLEYLFLSFNTLVDETESQSWTSYFQLKVLSLLSSPARRPTRTIPRFLHYQYKLQAIDLSHNNLVGKFPTWLLENNTRLEILNLRNNNFINPFQVPYHPNPHIRKIDISNNDLGGPIPTNLGLVFPNLVHLNMSQNAFVGIIPSSLGNLVSLMTLDLSSNHLSGIIPDHLGMGCLNLKYLKLSNNNLSGQLFPAINNLRGLKFLYLDHNRFSGKIPYSLSNSTHLMAFDFSSNSLSGKLPRWIGNMTNLVQIVMAKNQLEGPIPIELCKVKDIIFLDLSENNLSDFIPLCFNSWNIKHVHLGKNRLSGPITSAFKNSSALVTLDLRDNRLTGNIPDWIGNLSSLSILLLKANHLQGMIPIQICLLRNLTMLDLSNNNFIGPIAHCLSNISFGATNQKSDLRSLSSSFLIRAMIYLETEAEVIIENHDYYDSFQDVDAQQEVEFTTKRNTYSYKAGDILNLLSGIDLSCNCLSGEIPLELGYLSNIRVLNLSHNNLIGSIPTTFSNLKEIESLDLSHNKLNGNIPPQLIELNFLAVFSVSDNNLSGRTPERKGQFGTFDESSYSGNPLLYGPPLPNTWNKTGLPSKDKGEESDGFIDMDFFCISFGVSYTIVLLGIVAVLYINPYWRQVWFSFIEVCITKSFYFFGCDFL</sequence>
<dbReference type="PANTHER" id="PTHR48062:SF6">
    <property type="entry name" value="LEUCINE-RICH REPEAT RECEPTOR PROTEIN KINASE MSL1-LIKE ISOFORM X1"/>
    <property type="match status" value="1"/>
</dbReference>
<evidence type="ECO:0000256" key="4">
    <source>
        <dbReference type="ARBA" id="ARBA00022614"/>
    </source>
</evidence>
<dbReference type="OrthoDB" id="4691307at2759"/>
<accession>A0A2I4G7C3</accession>
<dbReference type="Gene3D" id="3.80.10.10">
    <property type="entry name" value="Ribonuclease Inhibitor"/>
    <property type="match status" value="5"/>
</dbReference>
<dbReference type="InterPro" id="IPR003591">
    <property type="entry name" value="Leu-rich_rpt_typical-subtyp"/>
</dbReference>
<dbReference type="Pfam" id="PF13855">
    <property type="entry name" value="LRR_8"/>
    <property type="match status" value="1"/>
</dbReference>
<dbReference type="RefSeq" id="XP_018839797.1">
    <property type="nucleotide sequence ID" value="XM_018984252.2"/>
</dbReference>
<dbReference type="GO" id="GO:0012505">
    <property type="term" value="C:endomembrane system"/>
    <property type="evidence" value="ECO:0007669"/>
    <property type="project" value="UniProtKB-SubCell"/>
</dbReference>
<dbReference type="GeneID" id="109005318"/>
<dbReference type="SMART" id="SM00369">
    <property type="entry name" value="LRR_TYP"/>
    <property type="match status" value="9"/>
</dbReference>
<dbReference type="AlphaFoldDB" id="A0A2I4G7C3"/>
<keyword evidence="8" id="KW-0325">Glycoprotein</keyword>
<keyword evidence="5" id="KW-0732">Signal</keyword>
<evidence type="ECO:0000256" key="5">
    <source>
        <dbReference type="ARBA" id="ARBA00022729"/>
    </source>
</evidence>
<dbReference type="Pfam" id="PF13516">
    <property type="entry name" value="LRR_6"/>
    <property type="match status" value="1"/>
</dbReference>
<evidence type="ECO:0000313" key="10">
    <source>
        <dbReference type="RefSeq" id="XP_018839797.1"/>
    </source>
</evidence>
<dbReference type="PRINTS" id="PR00019">
    <property type="entry name" value="LEURICHRPT"/>
</dbReference>
<evidence type="ECO:0000256" key="8">
    <source>
        <dbReference type="ARBA" id="ARBA00023180"/>
    </source>
</evidence>
<protein>
    <submittedName>
        <fullName evidence="10">Receptor-like protein 15 isoform X4</fullName>
    </submittedName>
</protein>
<dbReference type="SUPFAM" id="SSF52058">
    <property type="entry name" value="L domain-like"/>
    <property type="match status" value="1"/>
</dbReference>
<proteinExistence type="inferred from homology"/>
<evidence type="ECO:0000256" key="6">
    <source>
        <dbReference type="ARBA" id="ARBA00022737"/>
    </source>
</evidence>
<dbReference type="InterPro" id="IPR001611">
    <property type="entry name" value="Leu-rich_rpt"/>
</dbReference>
<dbReference type="Pfam" id="PF00560">
    <property type="entry name" value="LRR_1"/>
    <property type="match status" value="10"/>
</dbReference>
<name>A0A2I4G7C3_JUGRE</name>
<keyword evidence="3" id="KW-1003">Cell membrane</keyword>
<evidence type="ECO:0000256" key="1">
    <source>
        <dbReference type="ARBA" id="ARBA00004236"/>
    </source>
</evidence>
<keyword evidence="6" id="KW-0677">Repeat</keyword>
<keyword evidence="4" id="KW-0433">Leucine-rich repeat</keyword>
<reference evidence="10" key="1">
    <citation type="submission" date="2025-08" db="UniProtKB">
        <authorList>
            <consortium name="RefSeq"/>
        </authorList>
    </citation>
    <scope>IDENTIFICATION</scope>
    <source>
        <tissue evidence="10">Leaves</tissue>
    </source>
</reference>
<dbReference type="KEGG" id="jre:109005318"/>
<keyword evidence="9" id="KW-1185">Reference proteome</keyword>
<comment type="subcellular location">
    <subcellularLocation>
        <location evidence="1">Cell membrane</location>
    </subcellularLocation>
</comment>
<keyword evidence="7" id="KW-0472">Membrane</keyword>
<dbReference type="PANTHER" id="PTHR48062">
    <property type="entry name" value="RECEPTOR-LIKE PROTEIN 14"/>
    <property type="match status" value="1"/>
</dbReference>
<dbReference type="InterPro" id="IPR032675">
    <property type="entry name" value="LRR_dom_sf"/>
</dbReference>
<evidence type="ECO:0000256" key="7">
    <source>
        <dbReference type="ARBA" id="ARBA00023136"/>
    </source>
</evidence>
<evidence type="ECO:0000256" key="2">
    <source>
        <dbReference type="ARBA" id="ARBA00009592"/>
    </source>
</evidence>
<dbReference type="FunFam" id="3.80.10.10:FF:000383">
    <property type="entry name" value="Leucine-rich repeat receptor protein kinase EMS1"/>
    <property type="match status" value="1"/>
</dbReference>
<evidence type="ECO:0000313" key="9">
    <source>
        <dbReference type="Proteomes" id="UP000235220"/>
    </source>
</evidence>
<evidence type="ECO:0000256" key="3">
    <source>
        <dbReference type="ARBA" id="ARBA00022475"/>
    </source>
</evidence>